<organism evidence="15 16">
    <name type="scientific">Deinococcus koreensis</name>
    <dbReference type="NCBI Taxonomy" id="2054903"/>
    <lineage>
        <taxon>Bacteria</taxon>
        <taxon>Thermotogati</taxon>
        <taxon>Deinococcota</taxon>
        <taxon>Deinococci</taxon>
        <taxon>Deinococcales</taxon>
        <taxon>Deinococcaceae</taxon>
        <taxon>Deinococcus</taxon>
    </lineage>
</organism>
<dbReference type="Proteomes" id="UP000236379">
    <property type="component" value="Unassembled WGS sequence"/>
</dbReference>
<dbReference type="InterPro" id="IPR026610">
    <property type="entry name" value="Hen1"/>
</dbReference>
<comment type="cofactor">
    <cofactor evidence="1">
        <name>Mg(2+)</name>
        <dbReference type="ChEBI" id="CHEBI:18420"/>
    </cofactor>
</comment>
<proteinExistence type="inferred from homology"/>
<dbReference type="InterPro" id="IPR024740">
    <property type="entry name" value="Hen1_N"/>
</dbReference>
<dbReference type="RefSeq" id="WP_103311739.1">
    <property type="nucleotide sequence ID" value="NZ_PPPD01000001.1"/>
</dbReference>
<dbReference type="Pfam" id="PF08242">
    <property type="entry name" value="Methyltransf_12"/>
    <property type="match status" value="1"/>
</dbReference>
<evidence type="ECO:0000256" key="1">
    <source>
        <dbReference type="ARBA" id="ARBA00001946"/>
    </source>
</evidence>
<feature type="domain" description="Hen1 N-terminal" evidence="14">
    <location>
        <begin position="1"/>
        <end position="241"/>
    </location>
</feature>
<dbReference type="EMBL" id="PPPD01000001">
    <property type="protein sequence ID" value="PNY81296.1"/>
    <property type="molecule type" value="Genomic_DNA"/>
</dbReference>
<dbReference type="NCBIfam" id="TIGR04074">
    <property type="entry name" value="bacter_Hen1"/>
    <property type="match status" value="1"/>
</dbReference>
<dbReference type="InterPro" id="IPR029063">
    <property type="entry name" value="SAM-dependent_MTases_sf"/>
</dbReference>
<dbReference type="CDD" id="cd02440">
    <property type="entry name" value="AdoMet_MTases"/>
    <property type="match status" value="1"/>
</dbReference>
<comment type="caution">
    <text evidence="15">The sequence shown here is derived from an EMBL/GenBank/DDBJ whole genome shotgun (WGS) entry which is preliminary data.</text>
</comment>
<keyword evidence="16" id="KW-1185">Reference proteome</keyword>
<dbReference type="InterPro" id="IPR024026">
    <property type="entry name" value="3'-RNA_MeTfrase_Hen1_bac"/>
</dbReference>
<evidence type="ECO:0000259" key="14">
    <source>
        <dbReference type="Pfam" id="PF12623"/>
    </source>
</evidence>
<evidence type="ECO:0000256" key="2">
    <source>
        <dbReference type="ARBA" id="ARBA00009026"/>
    </source>
</evidence>
<dbReference type="GO" id="GO:0031047">
    <property type="term" value="P:regulatory ncRNA-mediated gene silencing"/>
    <property type="evidence" value="ECO:0007669"/>
    <property type="project" value="UniProtKB-KW"/>
</dbReference>
<evidence type="ECO:0000256" key="9">
    <source>
        <dbReference type="ARBA" id="ARBA00022884"/>
    </source>
</evidence>
<keyword evidence="8" id="KW-0460">Magnesium</keyword>
<keyword evidence="6" id="KW-0949">S-adenosyl-L-methionine</keyword>
<sequence>MLLTLTAISPQEAAWPATDLGYLLFKHPDRVFTRALPFGTATVFYPEASAGRNVAALVLEVDPVALSRREQPREGRPLEPYVNDRPYAAGSFLAVALREVFGTAMTGRSPHRPELADTPIELTAELPCVAARGPDGLPRRLFEPLGYRVETAPIPLDPLYPEWGERPYVHLRLSATVRLRDLLAHLYVLLPVMDGRKHYFVGQEEVEKLRRHGAGWLDAHPERELIAGRFLRFRELVRQATDAFPSLDEETAAPPSDPRPRLHDERLDRVAALLRDSGARRVLDLGCGEGRLLRRLLAEAQFRELVGLDISARALEIAAERLHLQERPELRERVTLLHGSLAYPDSRLRGYDAAALVEVIEHLEPHRLDAMTQNLFGHARPDVVVVTTPNREYNAVFEQPQTLRHVDHRFEWTRAEFQAWAQAAAGQYGYRVRFEGIGDEHPDYGAVTQVGVFEQTSRSPSGGSG</sequence>
<accession>A0A2K3UXP0</accession>
<evidence type="ECO:0000256" key="11">
    <source>
        <dbReference type="ARBA" id="ARBA00035025"/>
    </source>
</evidence>
<keyword evidence="9" id="KW-0694">RNA-binding</keyword>
<keyword evidence="4 15" id="KW-0489">Methyltransferase</keyword>
<dbReference type="GO" id="GO:0003723">
    <property type="term" value="F:RNA binding"/>
    <property type="evidence" value="ECO:0007669"/>
    <property type="project" value="UniProtKB-KW"/>
</dbReference>
<comment type="similarity">
    <text evidence="2">Belongs to the methyltransferase superfamily. HEN1 family.</text>
</comment>
<dbReference type="GO" id="GO:0090486">
    <property type="term" value="F:small RNA 2'-O-methyltransferase activity"/>
    <property type="evidence" value="ECO:0007669"/>
    <property type="project" value="UniProtKB-EC"/>
</dbReference>
<evidence type="ECO:0000256" key="6">
    <source>
        <dbReference type="ARBA" id="ARBA00022691"/>
    </source>
</evidence>
<evidence type="ECO:0000256" key="8">
    <source>
        <dbReference type="ARBA" id="ARBA00022842"/>
    </source>
</evidence>
<dbReference type="Gene3D" id="3.40.50.150">
    <property type="entry name" value="Vaccinia Virus protein VP39"/>
    <property type="match status" value="1"/>
</dbReference>
<comment type="catalytic activity">
    <reaction evidence="12">
        <text>small RNA 3'-end nucleotide + S-adenosyl-L-methionine = small RNA 3'-end 2'-O-methylnucleotide + S-adenosyl-L-homocysteine + H(+)</text>
        <dbReference type="Rhea" id="RHEA:37887"/>
        <dbReference type="Rhea" id="RHEA-COMP:10415"/>
        <dbReference type="Rhea" id="RHEA-COMP:10416"/>
        <dbReference type="ChEBI" id="CHEBI:15378"/>
        <dbReference type="ChEBI" id="CHEBI:57856"/>
        <dbReference type="ChEBI" id="CHEBI:59789"/>
        <dbReference type="ChEBI" id="CHEBI:74896"/>
        <dbReference type="ChEBI" id="CHEBI:74898"/>
        <dbReference type="EC" id="2.1.1.386"/>
    </reaction>
</comment>
<dbReference type="Gene3D" id="3.30.1610.20">
    <property type="entry name" value="Hen1, N-terminal domain"/>
    <property type="match status" value="1"/>
</dbReference>
<evidence type="ECO:0000313" key="16">
    <source>
        <dbReference type="Proteomes" id="UP000236379"/>
    </source>
</evidence>
<evidence type="ECO:0000256" key="3">
    <source>
        <dbReference type="ARBA" id="ARBA00021330"/>
    </source>
</evidence>
<evidence type="ECO:0000256" key="7">
    <source>
        <dbReference type="ARBA" id="ARBA00022723"/>
    </source>
</evidence>
<keyword evidence="10" id="KW-0943">RNA-mediated gene silencing</keyword>
<evidence type="ECO:0000259" key="13">
    <source>
        <dbReference type="Pfam" id="PF08242"/>
    </source>
</evidence>
<reference evidence="15 16" key="1">
    <citation type="submission" date="2018-01" db="EMBL/GenBank/DDBJ databases">
        <title>Deinococcus koreensis sp. nov., a radiation-resistant bacterium isolated from river water.</title>
        <authorList>
            <person name="Choi A."/>
        </authorList>
    </citation>
    <scope>NUCLEOTIDE SEQUENCE [LARGE SCALE GENOMIC DNA]</scope>
    <source>
        <strain evidence="15 16">SJW1-2</strain>
    </source>
</reference>
<evidence type="ECO:0000256" key="5">
    <source>
        <dbReference type="ARBA" id="ARBA00022679"/>
    </source>
</evidence>
<dbReference type="GO" id="GO:0001510">
    <property type="term" value="P:RNA methylation"/>
    <property type="evidence" value="ECO:0007669"/>
    <property type="project" value="InterPro"/>
</dbReference>
<gene>
    <name evidence="15" type="ORF">CVO96_07760</name>
</gene>
<dbReference type="InterPro" id="IPR013217">
    <property type="entry name" value="Methyltransf_12"/>
</dbReference>
<dbReference type="PANTHER" id="PTHR21404:SF3">
    <property type="entry name" value="SMALL RNA 2'-O-METHYLTRANSFERASE"/>
    <property type="match status" value="1"/>
</dbReference>
<evidence type="ECO:0000256" key="10">
    <source>
        <dbReference type="ARBA" id="ARBA00023158"/>
    </source>
</evidence>
<dbReference type="GO" id="GO:0046872">
    <property type="term" value="F:metal ion binding"/>
    <property type="evidence" value="ECO:0007669"/>
    <property type="project" value="UniProtKB-KW"/>
</dbReference>
<evidence type="ECO:0000313" key="15">
    <source>
        <dbReference type="EMBL" id="PNY81296.1"/>
    </source>
</evidence>
<name>A0A2K3UXP0_9DEIO</name>
<dbReference type="OrthoDB" id="626362at2"/>
<evidence type="ECO:0000256" key="12">
    <source>
        <dbReference type="ARBA" id="ARBA00048418"/>
    </source>
</evidence>
<dbReference type="AlphaFoldDB" id="A0A2K3UXP0"/>
<evidence type="ECO:0000256" key="4">
    <source>
        <dbReference type="ARBA" id="ARBA00022603"/>
    </source>
</evidence>
<dbReference type="PANTHER" id="PTHR21404">
    <property type="entry name" value="HEN1"/>
    <property type="match status" value="1"/>
</dbReference>
<dbReference type="InterPro" id="IPR038546">
    <property type="entry name" value="Hen1_N_sf"/>
</dbReference>
<protein>
    <recommendedName>
        <fullName evidence="3">Small RNA 2'-O-methyltransferase</fullName>
        <ecNumber evidence="11">2.1.1.386</ecNumber>
    </recommendedName>
</protein>
<dbReference type="SUPFAM" id="SSF53335">
    <property type="entry name" value="S-adenosyl-L-methionine-dependent methyltransferases"/>
    <property type="match status" value="1"/>
</dbReference>
<keyword evidence="7" id="KW-0479">Metal-binding</keyword>
<keyword evidence="5 15" id="KW-0808">Transferase</keyword>
<dbReference type="Pfam" id="PF12623">
    <property type="entry name" value="Hen1_L"/>
    <property type="match status" value="1"/>
</dbReference>
<dbReference type="EC" id="2.1.1.386" evidence="11"/>
<feature type="domain" description="Methyltransferase type 12" evidence="13">
    <location>
        <begin position="283"/>
        <end position="382"/>
    </location>
</feature>